<dbReference type="AlphaFoldDB" id="A0A437AMQ4"/>
<reference evidence="3 4" key="1">
    <citation type="submission" date="2018-10" db="EMBL/GenBank/DDBJ databases">
        <title>Draft genome sequence of the microsporidian Tubulinosema ratisbonensis.</title>
        <authorList>
            <person name="Polonais V."/>
            <person name="Peyretaillade E."/>
            <person name="Niehus S."/>
            <person name="Wawrzyniak I."/>
            <person name="Franchet A."/>
            <person name="Gaspin C."/>
            <person name="Reichstadt M."/>
            <person name="Belser C."/>
            <person name="Labadie K."/>
            <person name="Delbac F."/>
            <person name="Ferrandon D."/>
        </authorList>
    </citation>
    <scope>NUCLEOTIDE SEQUENCE [LARGE SCALE GENOMIC DNA]</scope>
    <source>
        <strain evidence="3 4">Franzen</strain>
    </source>
</reference>
<feature type="compositionally biased region" description="Polar residues" evidence="1">
    <location>
        <begin position="50"/>
        <end position="62"/>
    </location>
</feature>
<keyword evidence="4" id="KW-1185">Reference proteome</keyword>
<keyword evidence="2" id="KW-1133">Transmembrane helix</keyword>
<gene>
    <name evidence="3" type="ORF">TUBRATIS_10290</name>
</gene>
<dbReference type="EMBL" id="RCSS01000212">
    <property type="protein sequence ID" value="RVD92462.1"/>
    <property type="molecule type" value="Genomic_DNA"/>
</dbReference>
<dbReference type="Proteomes" id="UP000282876">
    <property type="component" value="Unassembled WGS sequence"/>
</dbReference>
<keyword evidence="2" id="KW-0472">Membrane</keyword>
<evidence type="ECO:0000256" key="1">
    <source>
        <dbReference type="SAM" id="MobiDB-lite"/>
    </source>
</evidence>
<sequence length="129" mass="14754">MLLTLLTFTQAQLFNARVHRSIWITTPNGLQYHSAMMPKVIRPTVFVTQNDNSDMNDNLNTEPESRPDNDSSRGKYEKIKGGLYEAIFGGGIWRIVIYIVVAVAFLIIGYQIRKQEEYGNYVRLPNADN</sequence>
<evidence type="ECO:0000313" key="3">
    <source>
        <dbReference type="EMBL" id="RVD92462.1"/>
    </source>
</evidence>
<name>A0A437AMQ4_9MICR</name>
<keyword evidence="2" id="KW-0812">Transmembrane</keyword>
<dbReference type="VEuPathDB" id="MicrosporidiaDB:TUBRATIS_10290"/>
<comment type="caution">
    <text evidence="3">The sequence shown here is derived from an EMBL/GenBank/DDBJ whole genome shotgun (WGS) entry which is preliminary data.</text>
</comment>
<protein>
    <submittedName>
        <fullName evidence="3">Uncharacterized protein</fullName>
    </submittedName>
</protein>
<proteinExistence type="predicted"/>
<feature type="region of interest" description="Disordered" evidence="1">
    <location>
        <begin position="50"/>
        <end position="74"/>
    </location>
</feature>
<evidence type="ECO:0000313" key="4">
    <source>
        <dbReference type="Proteomes" id="UP000282876"/>
    </source>
</evidence>
<feature type="transmembrane region" description="Helical" evidence="2">
    <location>
        <begin position="91"/>
        <end position="110"/>
    </location>
</feature>
<feature type="compositionally biased region" description="Basic and acidic residues" evidence="1">
    <location>
        <begin position="63"/>
        <end position="74"/>
    </location>
</feature>
<organism evidence="3 4">
    <name type="scientific">Tubulinosema ratisbonensis</name>
    <dbReference type="NCBI Taxonomy" id="291195"/>
    <lineage>
        <taxon>Eukaryota</taxon>
        <taxon>Fungi</taxon>
        <taxon>Fungi incertae sedis</taxon>
        <taxon>Microsporidia</taxon>
        <taxon>Tubulinosematoidea</taxon>
        <taxon>Tubulinosematidae</taxon>
        <taxon>Tubulinosema</taxon>
    </lineage>
</organism>
<accession>A0A437AMQ4</accession>
<evidence type="ECO:0000256" key="2">
    <source>
        <dbReference type="SAM" id="Phobius"/>
    </source>
</evidence>
<dbReference type="OrthoDB" id="2186201at2759"/>